<dbReference type="AlphaFoldDB" id="A0A7K0ES01"/>
<proteinExistence type="predicted"/>
<dbReference type="EMBL" id="WJXZ01000014">
    <property type="protein sequence ID" value="MRS64542.1"/>
    <property type="molecule type" value="Genomic_DNA"/>
</dbReference>
<reference evidence="1 2" key="1">
    <citation type="journal article" date="2018" name="Antonie Van Leeuwenhoek">
        <title>Larkinella terrae sp. nov., isolated from soil on Jeju Island, South Korea.</title>
        <authorList>
            <person name="Ten L.N."/>
            <person name="Jeon J."/>
            <person name="Park S.J."/>
            <person name="Park S."/>
            <person name="Lee S.Y."/>
            <person name="Kim M.K."/>
            <person name="Jung H.Y."/>
        </authorList>
    </citation>
    <scope>NUCLEOTIDE SEQUENCE [LARGE SCALE GENOMIC DNA]</scope>
    <source>
        <strain evidence="1 2">KCTC 52001</strain>
    </source>
</reference>
<evidence type="ECO:0000313" key="1">
    <source>
        <dbReference type="EMBL" id="MRS64542.1"/>
    </source>
</evidence>
<accession>A0A7K0ES01</accession>
<organism evidence="1 2">
    <name type="scientific">Larkinella terrae</name>
    <dbReference type="NCBI Taxonomy" id="2025311"/>
    <lineage>
        <taxon>Bacteria</taxon>
        <taxon>Pseudomonadati</taxon>
        <taxon>Bacteroidota</taxon>
        <taxon>Cytophagia</taxon>
        <taxon>Cytophagales</taxon>
        <taxon>Spirosomataceae</taxon>
        <taxon>Larkinella</taxon>
    </lineage>
</organism>
<comment type="caution">
    <text evidence="1">The sequence shown here is derived from an EMBL/GenBank/DDBJ whole genome shotgun (WGS) entry which is preliminary data.</text>
</comment>
<name>A0A7K0ES01_9BACT</name>
<dbReference type="RefSeq" id="WP_154177875.1">
    <property type="nucleotide sequence ID" value="NZ_WJXZ01000014.1"/>
</dbReference>
<evidence type="ECO:0000313" key="2">
    <source>
        <dbReference type="Proteomes" id="UP000441754"/>
    </source>
</evidence>
<protein>
    <submittedName>
        <fullName evidence="1">Uncharacterized protein</fullName>
    </submittedName>
</protein>
<gene>
    <name evidence="1" type="ORF">GJJ30_24805</name>
</gene>
<keyword evidence="2" id="KW-1185">Reference proteome</keyword>
<sequence length="66" mass="7654">MNYFYHRTWPGIIKGFQKELNRYTSLTRSGKNGTIGQLQLINKFNCLVKQNKPKAQPEWDGLPAVD</sequence>
<dbReference type="Proteomes" id="UP000441754">
    <property type="component" value="Unassembled WGS sequence"/>
</dbReference>